<feature type="chain" id="PRO_5046457928" description="Lipoprotein" evidence="1">
    <location>
        <begin position="25"/>
        <end position="214"/>
    </location>
</feature>
<dbReference type="PROSITE" id="PS51257">
    <property type="entry name" value="PROKAR_LIPOPROTEIN"/>
    <property type="match status" value="1"/>
</dbReference>
<keyword evidence="3" id="KW-1185">Reference proteome</keyword>
<evidence type="ECO:0000313" key="2">
    <source>
        <dbReference type="EMBL" id="GAA2657204.1"/>
    </source>
</evidence>
<evidence type="ECO:0000256" key="1">
    <source>
        <dbReference type="SAM" id="SignalP"/>
    </source>
</evidence>
<evidence type="ECO:0000313" key="3">
    <source>
        <dbReference type="Proteomes" id="UP001501666"/>
    </source>
</evidence>
<name>A0ABP6E304_9ACTN</name>
<reference evidence="3" key="1">
    <citation type="journal article" date="2019" name="Int. J. Syst. Evol. Microbiol.">
        <title>The Global Catalogue of Microorganisms (GCM) 10K type strain sequencing project: providing services to taxonomists for standard genome sequencing and annotation.</title>
        <authorList>
            <consortium name="The Broad Institute Genomics Platform"/>
            <consortium name="The Broad Institute Genome Sequencing Center for Infectious Disease"/>
            <person name="Wu L."/>
            <person name="Ma J."/>
        </authorList>
    </citation>
    <scope>NUCLEOTIDE SEQUENCE [LARGE SCALE GENOMIC DNA]</scope>
    <source>
        <strain evidence="3">JCM 6835</strain>
    </source>
</reference>
<evidence type="ECO:0008006" key="4">
    <source>
        <dbReference type="Google" id="ProtNLM"/>
    </source>
</evidence>
<feature type="signal peptide" evidence="1">
    <location>
        <begin position="1"/>
        <end position="24"/>
    </location>
</feature>
<sequence length="214" mass="21794">MFKAVSGVCTVVALISGCAVTEKAAPSSAPVPAPGLGAALLPAPAGMRVAYGPESGPYGTLRAGAGPAATRRSSSCATTPALDAAAPEVRSAPAAVVAYSSDAGSVTQALVELPAAFPAELPGRCASYRAVVDGQRVTYTTRQIDLPPLGDRSRAYVTAVSGGGQRLEVGSVAVMRGRVVMSLLVVAREVKEAGLAEQSRKAYERLERATRTPR</sequence>
<dbReference type="EMBL" id="BAAATE010000005">
    <property type="protein sequence ID" value="GAA2657204.1"/>
    <property type="molecule type" value="Genomic_DNA"/>
</dbReference>
<proteinExistence type="predicted"/>
<comment type="caution">
    <text evidence="2">The sequence shown here is derived from an EMBL/GenBank/DDBJ whole genome shotgun (WGS) entry which is preliminary data.</text>
</comment>
<dbReference type="Proteomes" id="UP001501666">
    <property type="component" value="Unassembled WGS sequence"/>
</dbReference>
<organism evidence="2 3">
    <name type="scientific">Nonomuraea recticatena</name>
    <dbReference type="NCBI Taxonomy" id="46178"/>
    <lineage>
        <taxon>Bacteria</taxon>
        <taxon>Bacillati</taxon>
        <taxon>Actinomycetota</taxon>
        <taxon>Actinomycetes</taxon>
        <taxon>Streptosporangiales</taxon>
        <taxon>Streptosporangiaceae</taxon>
        <taxon>Nonomuraea</taxon>
    </lineage>
</organism>
<accession>A0ABP6E304</accession>
<keyword evidence="1" id="KW-0732">Signal</keyword>
<protein>
    <recommendedName>
        <fullName evidence="4">Lipoprotein</fullName>
    </recommendedName>
</protein>
<gene>
    <name evidence="2" type="ORF">GCM10010412_027740</name>
</gene>